<dbReference type="PANTHER" id="PTHR14493">
    <property type="entry name" value="UNKEMPT FAMILY MEMBER"/>
    <property type="match status" value="1"/>
</dbReference>
<accession>A0A5J6NA39</accession>
<organism evidence="8">
    <name type="scientific">Cymbidium ensifolium</name>
    <name type="common">Orchid</name>
    <name type="synonym">Epidendrum ensifolium</name>
    <dbReference type="NCBI Taxonomy" id="78740"/>
    <lineage>
        <taxon>Eukaryota</taxon>
        <taxon>Viridiplantae</taxon>
        <taxon>Streptophyta</taxon>
        <taxon>Embryophyta</taxon>
        <taxon>Tracheophyta</taxon>
        <taxon>Spermatophyta</taxon>
        <taxon>Magnoliopsida</taxon>
        <taxon>Liliopsida</taxon>
        <taxon>Asparagales</taxon>
        <taxon>Orchidaceae</taxon>
        <taxon>Epidendroideae</taxon>
        <taxon>Cymbidieae</taxon>
        <taxon>Cymbidiinae</taxon>
        <taxon>Cymbidium</taxon>
    </lineage>
</organism>
<keyword evidence="4 6" id="KW-0862">Zinc</keyword>
<dbReference type="EMBL" id="MK673728">
    <property type="protein sequence ID" value="QEX51251.1"/>
    <property type="molecule type" value="mRNA"/>
</dbReference>
<proteinExistence type="evidence at transcript level"/>
<name>A0A5J6NA39_CYMEN</name>
<evidence type="ECO:0000256" key="6">
    <source>
        <dbReference type="PROSITE-ProRule" id="PRU00723"/>
    </source>
</evidence>
<dbReference type="Pfam" id="PF00642">
    <property type="entry name" value="zf-CCCH"/>
    <property type="match status" value="1"/>
</dbReference>
<keyword evidence="1 6" id="KW-0479">Metal-binding</keyword>
<dbReference type="GO" id="GO:0008270">
    <property type="term" value="F:zinc ion binding"/>
    <property type="evidence" value="ECO:0007669"/>
    <property type="project" value="UniProtKB-KW"/>
</dbReference>
<dbReference type="GO" id="GO:0003677">
    <property type="term" value="F:DNA binding"/>
    <property type="evidence" value="ECO:0007669"/>
    <property type="project" value="UniProtKB-KW"/>
</dbReference>
<evidence type="ECO:0000256" key="3">
    <source>
        <dbReference type="ARBA" id="ARBA00022771"/>
    </source>
</evidence>
<dbReference type="PROSITE" id="PS50103">
    <property type="entry name" value="ZF_C3H1"/>
    <property type="match status" value="1"/>
</dbReference>
<evidence type="ECO:0000256" key="1">
    <source>
        <dbReference type="ARBA" id="ARBA00022723"/>
    </source>
</evidence>
<feature type="zinc finger region" description="C3H1-type" evidence="6">
    <location>
        <begin position="129"/>
        <end position="156"/>
    </location>
</feature>
<dbReference type="AlphaFoldDB" id="A0A5J6NA39"/>
<reference evidence="8" key="1">
    <citation type="journal article" date="2015" name="PLoS ONE">
        <title>Digital Gene Expression Analysis Based on De Novo Transcriptome Assembly Reveals New Genes Associated with Floral Organ Differentiation of the Orchid Plant Cymbidium ensifolium.</title>
        <authorList>
            <person name="Yang F."/>
            <person name="Zhu G."/>
        </authorList>
    </citation>
    <scope>NUCLEOTIDE SEQUENCE</scope>
</reference>
<dbReference type="FunFam" id="3.30.1370.210:FF:000009">
    <property type="entry name" value="Zinc finger CCCH domain-containing protein 66"/>
    <property type="match status" value="1"/>
</dbReference>
<dbReference type="PANTHER" id="PTHR14493:SF155">
    <property type="entry name" value="ZINC FINGER CCCH DOMAIN-CONTAINING PROTEIN 20"/>
    <property type="match status" value="1"/>
</dbReference>
<dbReference type="InterPro" id="IPR000571">
    <property type="entry name" value="Znf_CCCH"/>
</dbReference>
<feature type="domain" description="C3H1-type" evidence="7">
    <location>
        <begin position="129"/>
        <end position="156"/>
    </location>
</feature>
<sequence>MKVVQRSRCHPTVHVPPWPIVDESEVLVSPYPLPVSGIAFAGGDGGELSPYTLRELTLFMKHRYLPSNDSDTNEVDLADRPLDAYSSDSFRMYEFKVKRCSRGRSHDWTECPFAHPGEKARRRDPRKFQYSGISCPDFRKGNCKNGDACEYAHGVFECWLHPTKYRTQSCKDGTACRRRVCFFAHTPEQLRLPSNQEPSPKSEMDEMAASLQNMQLGKRGLPEMKKVERNKEVIVDDGRVSPDFGWIWDLVK</sequence>
<dbReference type="InterPro" id="IPR057444">
    <property type="entry name" value="Znf-CCCH_AtC3H23-like"/>
</dbReference>
<dbReference type="Gene3D" id="3.30.1370.210">
    <property type="match status" value="1"/>
</dbReference>
<dbReference type="SMART" id="SM00356">
    <property type="entry name" value="ZnF_C3H1"/>
    <property type="match status" value="2"/>
</dbReference>
<protein>
    <submittedName>
        <fullName evidence="8">Zinc finger CCCH domain-containing protein 2-like isoform X2</fullName>
    </submittedName>
</protein>
<evidence type="ECO:0000256" key="4">
    <source>
        <dbReference type="ARBA" id="ARBA00022833"/>
    </source>
</evidence>
<keyword evidence="5" id="KW-0238">DNA-binding</keyword>
<evidence type="ECO:0000259" key="7">
    <source>
        <dbReference type="PROSITE" id="PS50103"/>
    </source>
</evidence>
<keyword evidence="2" id="KW-0677">Repeat</keyword>
<keyword evidence="3 6" id="KW-0863">Zinc-finger</keyword>
<dbReference type="InterPro" id="IPR045234">
    <property type="entry name" value="Unkempt-like"/>
</dbReference>
<dbReference type="Pfam" id="PF25512">
    <property type="entry name" value="zf-CCCH_AtC3H23"/>
    <property type="match status" value="1"/>
</dbReference>
<evidence type="ECO:0000313" key="8">
    <source>
        <dbReference type="EMBL" id="QEX51251.1"/>
    </source>
</evidence>
<evidence type="ECO:0000256" key="2">
    <source>
        <dbReference type="ARBA" id="ARBA00022737"/>
    </source>
</evidence>
<evidence type="ECO:0000256" key="5">
    <source>
        <dbReference type="ARBA" id="ARBA00023125"/>
    </source>
</evidence>